<organism evidence="5 6">
    <name type="scientific">Halorutilus salinus</name>
    <dbReference type="NCBI Taxonomy" id="2487751"/>
    <lineage>
        <taxon>Archaea</taxon>
        <taxon>Methanobacteriati</taxon>
        <taxon>Methanobacteriota</taxon>
        <taxon>Stenosarchaea group</taxon>
        <taxon>Halobacteria</taxon>
        <taxon>Halorutilales</taxon>
        <taxon>Halorutilaceae</taxon>
        <taxon>Halorutilus</taxon>
    </lineage>
</organism>
<keyword evidence="6" id="KW-1185">Reference proteome</keyword>
<dbReference type="PANTHER" id="PTHR10732">
    <property type="entry name" value="40S RIBOSOMAL PROTEIN S17"/>
    <property type="match status" value="1"/>
</dbReference>
<dbReference type="InterPro" id="IPR018273">
    <property type="entry name" value="Ribosomal_eS17_CS"/>
</dbReference>
<evidence type="ECO:0000256" key="2">
    <source>
        <dbReference type="ARBA" id="ARBA00022980"/>
    </source>
</evidence>
<evidence type="ECO:0000256" key="3">
    <source>
        <dbReference type="ARBA" id="ARBA00023274"/>
    </source>
</evidence>
<protein>
    <recommendedName>
        <fullName evidence="4">Small ribosomal subunit protein eS17</fullName>
    </recommendedName>
</protein>
<dbReference type="SUPFAM" id="SSF116820">
    <property type="entry name" value="Rps17e-like"/>
    <property type="match status" value="1"/>
</dbReference>
<dbReference type="AlphaFoldDB" id="A0A9Q4GGZ0"/>
<proteinExistence type="inferred from homology"/>
<gene>
    <name evidence="4" type="primary">rps17e</name>
    <name evidence="5" type="ORF">EGH25_07760</name>
</gene>
<dbReference type="GO" id="GO:1990904">
    <property type="term" value="C:ribonucleoprotein complex"/>
    <property type="evidence" value="ECO:0007669"/>
    <property type="project" value="UniProtKB-KW"/>
</dbReference>
<dbReference type="EMBL" id="RKLV01000006">
    <property type="protein sequence ID" value="MCX2819247.1"/>
    <property type="molecule type" value="Genomic_DNA"/>
</dbReference>
<dbReference type="Gene3D" id="1.10.60.20">
    <property type="entry name" value="Ribosomal protein S17e-like"/>
    <property type="match status" value="1"/>
</dbReference>
<dbReference type="HAMAP" id="MF_00511">
    <property type="entry name" value="Ribosomal_eS17"/>
    <property type="match status" value="1"/>
</dbReference>
<dbReference type="RefSeq" id="WP_266087346.1">
    <property type="nucleotide sequence ID" value="NZ_RKLV01000006.1"/>
</dbReference>
<dbReference type="GO" id="GO:0005840">
    <property type="term" value="C:ribosome"/>
    <property type="evidence" value="ECO:0007669"/>
    <property type="project" value="UniProtKB-KW"/>
</dbReference>
<dbReference type="Proteomes" id="UP001149411">
    <property type="component" value="Unassembled WGS sequence"/>
</dbReference>
<reference evidence="5" key="1">
    <citation type="submission" date="2022-09" db="EMBL/GenBank/DDBJ databases">
        <title>Haloadaptaus new haloarchaeum isolated from saline soil.</title>
        <authorList>
            <person name="Duran-Viseras A."/>
            <person name="Sanchez-Porro C."/>
            <person name="Ventosa A."/>
        </authorList>
    </citation>
    <scope>NUCLEOTIDE SEQUENCE</scope>
    <source>
        <strain evidence="5">F3-133</strain>
    </source>
</reference>
<dbReference type="Pfam" id="PF00833">
    <property type="entry name" value="Ribosomal_S17e"/>
    <property type="match status" value="1"/>
</dbReference>
<accession>A0A9Q4GGZ0</accession>
<evidence type="ECO:0000313" key="6">
    <source>
        <dbReference type="Proteomes" id="UP001149411"/>
    </source>
</evidence>
<evidence type="ECO:0000256" key="1">
    <source>
        <dbReference type="ARBA" id="ARBA00010444"/>
    </source>
</evidence>
<dbReference type="PANTHER" id="PTHR10732:SF0">
    <property type="entry name" value="40S RIBOSOMAL PROTEIN S17"/>
    <property type="match status" value="1"/>
</dbReference>
<dbReference type="GO" id="GO:0006412">
    <property type="term" value="P:translation"/>
    <property type="evidence" value="ECO:0007669"/>
    <property type="project" value="UniProtKB-UniRule"/>
</dbReference>
<keyword evidence="3 4" id="KW-0687">Ribonucleoprotein</keyword>
<sequence length="68" mass="7656">MPIKPAYIKKIGRELLEKYPDVFTDDYKSNKNAVTELTNVESKTVRNRIAGYVTRHSDGLEETAPATA</sequence>
<keyword evidence="2 4" id="KW-0689">Ribosomal protein</keyword>
<dbReference type="GO" id="GO:0005829">
    <property type="term" value="C:cytosol"/>
    <property type="evidence" value="ECO:0007669"/>
    <property type="project" value="UniProtKB-ARBA"/>
</dbReference>
<evidence type="ECO:0000256" key="4">
    <source>
        <dbReference type="HAMAP-Rule" id="MF_00511"/>
    </source>
</evidence>
<dbReference type="NCBIfam" id="NF002242">
    <property type="entry name" value="PRK01151.1"/>
    <property type="match status" value="1"/>
</dbReference>
<dbReference type="PROSITE" id="PS00712">
    <property type="entry name" value="RIBOSOMAL_S17E"/>
    <property type="match status" value="1"/>
</dbReference>
<comment type="similarity">
    <text evidence="1 4">Belongs to the eukaryotic ribosomal protein eS17 family.</text>
</comment>
<name>A0A9Q4GGZ0_9EURY</name>
<evidence type="ECO:0000313" key="5">
    <source>
        <dbReference type="EMBL" id="MCX2819247.1"/>
    </source>
</evidence>
<dbReference type="GO" id="GO:0003735">
    <property type="term" value="F:structural constituent of ribosome"/>
    <property type="evidence" value="ECO:0007669"/>
    <property type="project" value="InterPro"/>
</dbReference>
<comment type="caution">
    <text evidence="5">The sequence shown here is derived from an EMBL/GenBank/DDBJ whole genome shotgun (WGS) entry which is preliminary data.</text>
</comment>
<dbReference type="InterPro" id="IPR036401">
    <property type="entry name" value="Ribosomal_eS17_sf"/>
</dbReference>
<dbReference type="InterPro" id="IPR001210">
    <property type="entry name" value="Ribosomal_eS17"/>
</dbReference>